<name>A0ABW0P169_9HYPH</name>
<dbReference type="EMBL" id="JBHSLU010000043">
    <property type="protein sequence ID" value="MFC5506461.1"/>
    <property type="molecule type" value="Genomic_DNA"/>
</dbReference>
<sequence>MSDRAVMHWPKAMIFDLDGTLAETEELDRLSLNDSFEALNLGWNWLSLGS</sequence>
<dbReference type="InterPro" id="IPR036412">
    <property type="entry name" value="HAD-like_sf"/>
</dbReference>
<organism evidence="1 2">
    <name type="scientific">Bosea massiliensis</name>
    <dbReference type="NCBI Taxonomy" id="151419"/>
    <lineage>
        <taxon>Bacteria</taxon>
        <taxon>Pseudomonadati</taxon>
        <taxon>Pseudomonadota</taxon>
        <taxon>Alphaproteobacteria</taxon>
        <taxon>Hyphomicrobiales</taxon>
        <taxon>Boseaceae</taxon>
        <taxon>Bosea</taxon>
    </lineage>
</organism>
<dbReference type="Proteomes" id="UP001596060">
    <property type="component" value="Unassembled WGS sequence"/>
</dbReference>
<proteinExistence type="predicted"/>
<accession>A0ABW0P169</accession>
<dbReference type="Gene3D" id="3.40.50.1000">
    <property type="entry name" value="HAD superfamily/HAD-like"/>
    <property type="match status" value="1"/>
</dbReference>
<evidence type="ECO:0000313" key="2">
    <source>
        <dbReference type="Proteomes" id="UP001596060"/>
    </source>
</evidence>
<evidence type="ECO:0008006" key="3">
    <source>
        <dbReference type="Google" id="ProtNLM"/>
    </source>
</evidence>
<dbReference type="SUPFAM" id="SSF56784">
    <property type="entry name" value="HAD-like"/>
    <property type="match status" value="1"/>
</dbReference>
<dbReference type="InterPro" id="IPR023198">
    <property type="entry name" value="PGP-like_dom2"/>
</dbReference>
<gene>
    <name evidence="1" type="ORF">ACFPN9_14475</name>
</gene>
<reference evidence="2" key="1">
    <citation type="journal article" date="2019" name="Int. J. Syst. Evol. Microbiol.">
        <title>The Global Catalogue of Microorganisms (GCM) 10K type strain sequencing project: providing services to taxonomists for standard genome sequencing and annotation.</title>
        <authorList>
            <consortium name="The Broad Institute Genomics Platform"/>
            <consortium name="The Broad Institute Genome Sequencing Center for Infectious Disease"/>
            <person name="Wu L."/>
            <person name="Ma J."/>
        </authorList>
    </citation>
    <scope>NUCLEOTIDE SEQUENCE [LARGE SCALE GENOMIC DNA]</scope>
    <source>
        <strain evidence="2">CCUG 43117</strain>
    </source>
</reference>
<keyword evidence="2" id="KW-1185">Reference proteome</keyword>
<evidence type="ECO:0000313" key="1">
    <source>
        <dbReference type="EMBL" id="MFC5506461.1"/>
    </source>
</evidence>
<dbReference type="InterPro" id="IPR023214">
    <property type="entry name" value="HAD_sf"/>
</dbReference>
<comment type="caution">
    <text evidence="1">The sequence shown here is derived from an EMBL/GenBank/DDBJ whole genome shotgun (WGS) entry which is preliminary data.</text>
</comment>
<dbReference type="Gene3D" id="1.10.150.240">
    <property type="entry name" value="Putative phosphatase, domain 2"/>
    <property type="match status" value="1"/>
</dbReference>
<protein>
    <recommendedName>
        <fullName evidence="3">Phosphoglycolate phosphatase</fullName>
    </recommendedName>
</protein>